<dbReference type="OrthoDB" id="2615003at2"/>
<dbReference type="Pfam" id="PF07737">
    <property type="entry name" value="ATLF"/>
    <property type="match status" value="1"/>
</dbReference>
<dbReference type="PROSITE" id="PS51995">
    <property type="entry name" value="ATLF"/>
    <property type="match status" value="1"/>
</dbReference>
<organism evidence="4 5">
    <name type="scientific">Peribacillus glennii</name>
    <dbReference type="NCBI Taxonomy" id="2303991"/>
    <lineage>
        <taxon>Bacteria</taxon>
        <taxon>Bacillati</taxon>
        <taxon>Bacillota</taxon>
        <taxon>Bacilli</taxon>
        <taxon>Bacillales</taxon>
        <taxon>Bacillaceae</taxon>
        <taxon>Peribacillus</taxon>
    </lineage>
</organism>
<evidence type="ECO:0000259" key="3">
    <source>
        <dbReference type="PROSITE" id="PS51995"/>
    </source>
</evidence>
<dbReference type="InterPro" id="IPR047568">
    <property type="entry name" value="ATLF-like_dom"/>
</dbReference>
<dbReference type="InterPro" id="IPR024079">
    <property type="entry name" value="MetalloPept_cat_dom_sf"/>
</dbReference>
<dbReference type="CDD" id="cd20183">
    <property type="entry name" value="M34_PPEP"/>
    <property type="match status" value="1"/>
</dbReference>
<evidence type="ECO:0000313" key="4">
    <source>
        <dbReference type="EMBL" id="RFU61161.1"/>
    </source>
</evidence>
<dbReference type="Gene3D" id="3.40.390.10">
    <property type="entry name" value="Collagenase (Catalytic Domain)"/>
    <property type="match status" value="1"/>
</dbReference>
<keyword evidence="5" id="KW-1185">Reference proteome</keyword>
<evidence type="ECO:0000256" key="2">
    <source>
        <dbReference type="ARBA" id="ARBA00022525"/>
    </source>
</evidence>
<accession>A0A372L7G3</accession>
<keyword evidence="2" id="KW-0964">Secreted</keyword>
<comment type="subcellular location">
    <subcellularLocation>
        <location evidence="1">Secreted</location>
    </subcellularLocation>
</comment>
<comment type="caution">
    <text evidence="4">The sequence shown here is derived from an EMBL/GenBank/DDBJ whole genome shotgun (WGS) entry which is preliminary data.</text>
</comment>
<gene>
    <name evidence="4" type="ORF">D0466_19185</name>
</gene>
<feature type="domain" description="ATLF-like" evidence="3">
    <location>
        <begin position="1"/>
        <end position="159"/>
    </location>
</feature>
<evidence type="ECO:0000256" key="1">
    <source>
        <dbReference type="ARBA" id="ARBA00004613"/>
    </source>
</evidence>
<dbReference type="GO" id="GO:0008237">
    <property type="term" value="F:metallopeptidase activity"/>
    <property type="evidence" value="ECO:0007669"/>
    <property type="project" value="InterPro"/>
</dbReference>
<dbReference type="AlphaFoldDB" id="A0A372L7G3"/>
<protein>
    <recommendedName>
        <fullName evidence="3">ATLF-like domain-containing protein</fullName>
    </recommendedName>
</protein>
<reference evidence="4 5" key="1">
    <citation type="submission" date="2018-08" db="EMBL/GenBank/DDBJ databases">
        <title>Bacillus chawlae sp. nov., Bacillus glennii sp. nov., and Bacillus saganii sp. nov. Isolated from the Vehicle Assembly Building at Kennedy Space Center where the Viking Spacecraft were Assembled.</title>
        <authorList>
            <person name="Seuylemezian A."/>
            <person name="Vaishampayan P."/>
        </authorList>
    </citation>
    <scope>NUCLEOTIDE SEQUENCE [LARGE SCALE GENOMIC DNA]</scope>
    <source>
        <strain evidence="4 5">V44-8</strain>
    </source>
</reference>
<dbReference type="GO" id="GO:0005576">
    <property type="term" value="C:extracellular region"/>
    <property type="evidence" value="ECO:0007669"/>
    <property type="project" value="UniProtKB-SubCell"/>
</dbReference>
<dbReference type="Proteomes" id="UP000262939">
    <property type="component" value="Unassembled WGS sequence"/>
</dbReference>
<dbReference type="EMBL" id="QVTD01000017">
    <property type="protein sequence ID" value="RFU61161.1"/>
    <property type="molecule type" value="Genomic_DNA"/>
</dbReference>
<name>A0A372L7G3_9BACI</name>
<dbReference type="SUPFAM" id="SSF55486">
    <property type="entry name" value="Metalloproteases ('zincins'), catalytic domain"/>
    <property type="match status" value="1"/>
</dbReference>
<dbReference type="InterPro" id="IPR014781">
    <property type="entry name" value="Anthrax_toxin_lethal/edema_N/C"/>
</dbReference>
<evidence type="ECO:0000313" key="5">
    <source>
        <dbReference type="Proteomes" id="UP000262939"/>
    </source>
</evidence>
<proteinExistence type="predicted"/>
<sequence length="159" mass="17916">MLSRLDNIPAKLLKQLYENGYNIKLVNGPITNEPEMEEFKGVTPRGWEGTGLTWDDVPGAGGNPVIVRIGYSERGKGHGAINLELHETAHAIDYMLDISHSSKFIKVWKAEQKKVLKASYYQYPEEYFAETFAMYYLSSASRKQLSAKAPLTVKFIKGL</sequence>